<dbReference type="Gene3D" id="2.60.40.10">
    <property type="entry name" value="Immunoglobulins"/>
    <property type="match status" value="1"/>
</dbReference>
<dbReference type="InterPro" id="IPR017853">
    <property type="entry name" value="GH"/>
</dbReference>
<dbReference type="HOGENOM" id="CLU_313031_0_0_0"/>
<keyword evidence="2" id="KW-1185">Reference proteome</keyword>
<gene>
    <name evidence="1" type="ORF">J421_2253</name>
</gene>
<name>W0RHJ1_9BACT</name>
<reference evidence="1 2" key="1">
    <citation type="journal article" date="2014" name="Genome Announc.">
        <title>Genome Sequence and Methylome of Soil Bacterium Gemmatirosa kalamazoonensis KBS708T, a Member of the Rarely Cultivated Gemmatimonadetes Phylum.</title>
        <authorList>
            <person name="Debruyn J.M."/>
            <person name="Radosevich M."/>
            <person name="Wommack K.E."/>
            <person name="Polson S.W."/>
            <person name="Hauser L.J."/>
            <person name="Fawaz M.N."/>
            <person name="Korlach J."/>
            <person name="Tsai Y.C."/>
        </authorList>
    </citation>
    <scope>NUCLEOTIDE SEQUENCE [LARGE SCALE GENOMIC DNA]</scope>
    <source>
        <strain evidence="1 2">KBS708</strain>
    </source>
</reference>
<protein>
    <submittedName>
        <fullName evidence="1">Uncharacterized protein</fullName>
    </submittedName>
</protein>
<proteinExistence type="predicted"/>
<dbReference type="KEGG" id="gba:J421_2253"/>
<evidence type="ECO:0000313" key="1">
    <source>
        <dbReference type="EMBL" id="AHG89790.1"/>
    </source>
</evidence>
<organism evidence="1 2">
    <name type="scientific">Gemmatirosa kalamazoonensis</name>
    <dbReference type="NCBI Taxonomy" id="861299"/>
    <lineage>
        <taxon>Bacteria</taxon>
        <taxon>Pseudomonadati</taxon>
        <taxon>Gemmatimonadota</taxon>
        <taxon>Gemmatimonadia</taxon>
        <taxon>Gemmatimonadales</taxon>
        <taxon>Gemmatimonadaceae</taxon>
        <taxon>Gemmatirosa</taxon>
    </lineage>
</organism>
<evidence type="ECO:0000313" key="2">
    <source>
        <dbReference type="Proteomes" id="UP000019151"/>
    </source>
</evidence>
<dbReference type="RefSeq" id="WP_148306262.1">
    <property type="nucleotide sequence ID" value="NZ_CP007128.1"/>
</dbReference>
<dbReference type="SUPFAM" id="SSF51445">
    <property type="entry name" value="(Trans)glycosidases"/>
    <property type="match status" value="1"/>
</dbReference>
<dbReference type="Proteomes" id="UP000019151">
    <property type="component" value="Chromosome"/>
</dbReference>
<dbReference type="Gene3D" id="3.20.20.80">
    <property type="entry name" value="Glycosidases"/>
    <property type="match status" value="1"/>
</dbReference>
<dbReference type="InterPro" id="IPR013783">
    <property type="entry name" value="Ig-like_fold"/>
</dbReference>
<accession>W0RHJ1</accession>
<dbReference type="InParanoid" id="W0RHJ1"/>
<dbReference type="AlphaFoldDB" id="W0RHJ1"/>
<dbReference type="EMBL" id="CP007128">
    <property type="protein sequence ID" value="AHG89790.1"/>
    <property type="molecule type" value="Genomic_DNA"/>
</dbReference>
<dbReference type="OrthoDB" id="6658153at2"/>
<sequence>MPPRVLSCTIPIVLAVAPLAAQQPSPSATLELRNHHELPYRGPVELRVDLPDGLYRGDHAVAVVRGDTARIVADLSPKSALRLARVGPAPTGAEPFGGPLAVTTSGPRVSLAWDGRELGTLDLGLVVVPGTTADADTAERRFAPLPVTWTRDADGTLRASAEQDGYRVALTLAAYGGGWVDARAQLTRIAPRGEKAYVALVRRLTTPGAHDARMRFNGRVVAGDREPDAWDRDFWYTRAVDWTAWRAGDLSLLAVNGFTPVPTIRAPKGDWNEGSHFYVWERARRDGDRVDLVSEIEGPNAKQAQRGAMAVTPYAPIEQGDSLVLRWRLAVAPQPATGWEESQLRGFTGYRTATRAGTASAVADLGVPYVTFGTAYFPYSTLAENLDFYRTPGLDRETFWGISPKMWANWRAYAPRMKSDLRIARAMGFDVIRLHHVELLQSLDRPQALAFLDFFTGELRTLGLRLMLDTEGPTDWITTVVERYRDVLTRVELENEILIDGVTPARPARWTAEYRAAKAAAPNAQVFLTSAGNHGQLERAAALGVPFDRVGLHAYKHGPQWMETYSSHMLGAADVAHAHGTAVTLGEFNWKNLTELAPDSQRIAARDVYETVLGPRAIPEVIEFQFHETLTFNPAISGTNTRHYEPLALDRRLKVSGEEFERVIREYGRPDAAVRLLPTTVREARLTNGAATAEFTVTNASDRARTVTLAPEAYDGLTTRLLTPSRVTLRPGETHTGRVAIRLSTGAMPGTYHHFVRVTYDEGTHYGWGVVSNPGVPTFAAPVLGERVSYPQGADVVRRAGWTRPLAVTFADDATALELESAYQVAGTLQAATGVPVWLSRASDLPDSLRARGLVVALGTAPGVAEAKHGVVRLDESGGAQRLLLTGIDKDGVHAAAAELMLRFWPNAKDAAMRLTGKEPGNALGHPAMITNPNPP</sequence>